<organism evidence="2 3">
    <name type="scientific">Trichomonas vaginalis (strain ATCC PRA-98 / G3)</name>
    <dbReference type="NCBI Taxonomy" id="412133"/>
    <lineage>
        <taxon>Eukaryota</taxon>
        <taxon>Metamonada</taxon>
        <taxon>Parabasalia</taxon>
        <taxon>Trichomonadida</taxon>
        <taxon>Trichomonadidae</taxon>
        <taxon>Trichomonas</taxon>
    </lineage>
</organism>
<accession>A2DWG1</accession>
<evidence type="ECO:0000313" key="2">
    <source>
        <dbReference type="EMBL" id="EAY15301.1"/>
    </source>
</evidence>
<dbReference type="GO" id="GO:0005085">
    <property type="term" value="F:guanyl-nucleotide exchange factor activity"/>
    <property type="evidence" value="ECO:0000318"/>
    <property type="project" value="GO_Central"/>
</dbReference>
<dbReference type="InterPro" id="IPR011993">
    <property type="entry name" value="PH-like_dom_sf"/>
</dbReference>
<dbReference type="InterPro" id="IPR035899">
    <property type="entry name" value="DBL_dom_sf"/>
</dbReference>
<dbReference type="SMR" id="A2DWG1"/>
<dbReference type="InterPro" id="IPR000219">
    <property type="entry name" value="DH_dom"/>
</dbReference>
<dbReference type="eggNOG" id="KOG4305">
    <property type="taxonomic scope" value="Eukaryota"/>
</dbReference>
<dbReference type="SMART" id="SM00325">
    <property type="entry name" value="RhoGEF"/>
    <property type="match status" value="1"/>
</dbReference>
<dbReference type="InterPro" id="IPR051092">
    <property type="entry name" value="FYVE_RhoGEF_PH"/>
</dbReference>
<dbReference type="STRING" id="5722.A2DWG1"/>
<dbReference type="PANTHER" id="PTHR12673">
    <property type="entry name" value="FACIOGENITAL DYSPLASIA PROTEIN"/>
    <property type="match status" value="1"/>
</dbReference>
<sequence length="383" mass="44796">MKEMKDSKRRSIFIELIQTERNYVEGLTTCKEIYYKPLDSSINTEKPLIDSKTLSSLFGNIDKIRECHEVGLLNYMDEILPDMRRHFAPTELYISLANKFLEILPHMQTLYRAYLQTNENSDAILDGLRKHKKFKKFVSRCIYNPKAKCRSIEDFLILPLQRIAAYKCLFERALKYFPESMVEEHKIYKQLLEQLLGLGSEMNKAKSDDANQDILYQISETVSKAPSYLQIMRAGRKFVGKYKLTYLDHNTGRETERGCSYLFNDILLLVQKVKTGMYTTKFIYEDCIPITSIKFQATAFQTYAEKACHLRTDVNIYELLFNDSKERDAFVSSIKKQQKKISKRIRDQTKNGLTHIQTIISDISTSYKEPKKFVSRAKLLSSW</sequence>
<gene>
    <name evidence="2" type="ORF">TVAG_394450</name>
</gene>
<evidence type="ECO:0000259" key="1">
    <source>
        <dbReference type="PROSITE" id="PS50010"/>
    </source>
</evidence>
<keyword evidence="3" id="KW-1185">Reference proteome</keyword>
<dbReference type="KEGG" id="tva:4773303"/>
<dbReference type="InParanoid" id="A2DWG1"/>
<dbReference type="PANTHER" id="PTHR12673:SF159">
    <property type="entry name" value="LD03170P"/>
    <property type="match status" value="1"/>
</dbReference>
<dbReference type="PROSITE" id="PS50010">
    <property type="entry name" value="DH_2"/>
    <property type="match status" value="1"/>
</dbReference>
<evidence type="ECO:0000313" key="3">
    <source>
        <dbReference type="Proteomes" id="UP000001542"/>
    </source>
</evidence>
<dbReference type="Proteomes" id="UP000001542">
    <property type="component" value="Unassembled WGS sequence"/>
</dbReference>
<dbReference type="AlphaFoldDB" id="A2DWG1"/>
<dbReference type="EMBL" id="DS113258">
    <property type="protein sequence ID" value="EAY15301.1"/>
    <property type="molecule type" value="Genomic_DNA"/>
</dbReference>
<dbReference type="VEuPathDB" id="TrichDB:TVAG_394450"/>
<dbReference type="Gene3D" id="1.20.900.10">
    <property type="entry name" value="Dbl homology (DH) domain"/>
    <property type="match status" value="1"/>
</dbReference>
<proteinExistence type="predicted"/>
<dbReference type="VEuPathDB" id="TrichDB:TVAGG3_0428640"/>
<dbReference type="SUPFAM" id="SSF48065">
    <property type="entry name" value="DBL homology domain (DH-domain)"/>
    <property type="match status" value="1"/>
</dbReference>
<feature type="domain" description="DH" evidence="1">
    <location>
        <begin position="8"/>
        <end position="205"/>
    </location>
</feature>
<dbReference type="RefSeq" id="XP_001327524.1">
    <property type="nucleotide sequence ID" value="XM_001327489.1"/>
</dbReference>
<dbReference type="OMA" id="ECANIFM"/>
<name>A2DWG1_TRIV3</name>
<dbReference type="Pfam" id="PF00621">
    <property type="entry name" value="RhoGEF"/>
    <property type="match status" value="1"/>
</dbReference>
<dbReference type="Gene3D" id="2.30.29.30">
    <property type="entry name" value="Pleckstrin-homology domain (PH domain)/Phosphotyrosine-binding domain (PTB)"/>
    <property type="match status" value="1"/>
</dbReference>
<dbReference type="GO" id="GO:0005737">
    <property type="term" value="C:cytoplasm"/>
    <property type="evidence" value="ECO:0000318"/>
    <property type="project" value="GO_Central"/>
</dbReference>
<reference evidence="2" key="1">
    <citation type="submission" date="2006-10" db="EMBL/GenBank/DDBJ databases">
        <authorList>
            <person name="Amadeo P."/>
            <person name="Zhao Q."/>
            <person name="Wortman J."/>
            <person name="Fraser-Liggett C."/>
            <person name="Carlton J."/>
        </authorList>
    </citation>
    <scope>NUCLEOTIDE SEQUENCE</scope>
    <source>
        <strain evidence="2">G3</strain>
    </source>
</reference>
<dbReference type="OrthoDB" id="9997817at2759"/>
<protein>
    <submittedName>
        <fullName evidence="2">RhoGEF domain containing protein</fullName>
    </submittedName>
</protein>
<reference evidence="2" key="2">
    <citation type="journal article" date="2007" name="Science">
        <title>Draft genome sequence of the sexually transmitted pathogen Trichomonas vaginalis.</title>
        <authorList>
            <person name="Carlton J.M."/>
            <person name="Hirt R.P."/>
            <person name="Silva J.C."/>
            <person name="Delcher A.L."/>
            <person name="Schatz M."/>
            <person name="Zhao Q."/>
            <person name="Wortman J.R."/>
            <person name="Bidwell S.L."/>
            <person name="Alsmark U.C.M."/>
            <person name="Besteiro S."/>
            <person name="Sicheritz-Ponten T."/>
            <person name="Noel C.J."/>
            <person name="Dacks J.B."/>
            <person name="Foster P.G."/>
            <person name="Simillion C."/>
            <person name="Van de Peer Y."/>
            <person name="Miranda-Saavedra D."/>
            <person name="Barton G.J."/>
            <person name="Westrop G.D."/>
            <person name="Mueller S."/>
            <person name="Dessi D."/>
            <person name="Fiori P.L."/>
            <person name="Ren Q."/>
            <person name="Paulsen I."/>
            <person name="Zhang H."/>
            <person name="Bastida-Corcuera F.D."/>
            <person name="Simoes-Barbosa A."/>
            <person name="Brown M.T."/>
            <person name="Hayes R.D."/>
            <person name="Mukherjee M."/>
            <person name="Okumura C.Y."/>
            <person name="Schneider R."/>
            <person name="Smith A.J."/>
            <person name="Vanacova S."/>
            <person name="Villalvazo M."/>
            <person name="Haas B.J."/>
            <person name="Pertea M."/>
            <person name="Feldblyum T.V."/>
            <person name="Utterback T.R."/>
            <person name="Shu C.L."/>
            <person name="Osoegawa K."/>
            <person name="de Jong P.J."/>
            <person name="Hrdy I."/>
            <person name="Horvathova L."/>
            <person name="Zubacova Z."/>
            <person name="Dolezal P."/>
            <person name="Malik S.B."/>
            <person name="Logsdon J.M. Jr."/>
            <person name="Henze K."/>
            <person name="Gupta A."/>
            <person name="Wang C.C."/>
            <person name="Dunne R.L."/>
            <person name="Upcroft J.A."/>
            <person name="Upcroft P."/>
            <person name="White O."/>
            <person name="Salzberg S.L."/>
            <person name="Tang P."/>
            <person name="Chiu C.-H."/>
            <person name="Lee Y.-S."/>
            <person name="Embley T.M."/>
            <person name="Coombs G.H."/>
            <person name="Mottram J.C."/>
            <person name="Tachezy J."/>
            <person name="Fraser-Liggett C.M."/>
            <person name="Johnson P.J."/>
        </authorList>
    </citation>
    <scope>NUCLEOTIDE SEQUENCE [LARGE SCALE GENOMIC DNA]</scope>
    <source>
        <strain evidence="2">G3</strain>
    </source>
</reference>